<dbReference type="AlphaFoldDB" id="A0A0A8ZV25"/>
<organism evidence="1">
    <name type="scientific">Arundo donax</name>
    <name type="common">Giant reed</name>
    <name type="synonym">Donax arundinaceus</name>
    <dbReference type="NCBI Taxonomy" id="35708"/>
    <lineage>
        <taxon>Eukaryota</taxon>
        <taxon>Viridiplantae</taxon>
        <taxon>Streptophyta</taxon>
        <taxon>Embryophyta</taxon>
        <taxon>Tracheophyta</taxon>
        <taxon>Spermatophyta</taxon>
        <taxon>Magnoliopsida</taxon>
        <taxon>Liliopsida</taxon>
        <taxon>Poales</taxon>
        <taxon>Poaceae</taxon>
        <taxon>PACMAD clade</taxon>
        <taxon>Arundinoideae</taxon>
        <taxon>Arundineae</taxon>
        <taxon>Arundo</taxon>
    </lineage>
</organism>
<name>A0A0A8ZV25_ARUDO</name>
<proteinExistence type="predicted"/>
<reference evidence="1" key="1">
    <citation type="submission" date="2014-09" db="EMBL/GenBank/DDBJ databases">
        <authorList>
            <person name="Magalhaes I.L.F."/>
            <person name="Oliveira U."/>
            <person name="Santos F.R."/>
            <person name="Vidigal T.H.D.A."/>
            <person name="Brescovit A.D."/>
            <person name="Santos A.J."/>
        </authorList>
    </citation>
    <scope>NUCLEOTIDE SEQUENCE</scope>
    <source>
        <tissue evidence="1">Shoot tissue taken approximately 20 cm above the soil surface</tissue>
    </source>
</reference>
<evidence type="ECO:0000313" key="1">
    <source>
        <dbReference type="EMBL" id="JAD38672.1"/>
    </source>
</evidence>
<dbReference type="EMBL" id="GBRH01259223">
    <property type="protein sequence ID" value="JAD38672.1"/>
    <property type="molecule type" value="Transcribed_RNA"/>
</dbReference>
<accession>A0A0A8ZV25</accession>
<reference evidence="1" key="2">
    <citation type="journal article" date="2015" name="Data Brief">
        <title>Shoot transcriptome of the giant reed, Arundo donax.</title>
        <authorList>
            <person name="Barrero R.A."/>
            <person name="Guerrero F.D."/>
            <person name="Moolhuijzen P."/>
            <person name="Goolsby J.A."/>
            <person name="Tidwell J."/>
            <person name="Bellgard S.E."/>
            <person name="Bellgard M.I."/>
        </authorList>
    </citation>
    <scope>NUCLEOTIDE SEQUENCE</scope>
    <source>
        <tissue evidence="1">Shoot tissue taken approximately 20 cm above the soil surface</tissue>
    </source>
</reference>
<protein>
    <submittedName>
        <fullName evidence="1">Uncharacterized protein</fullName>
    </submittedName>
</protein>
<sequence length="106" mass="12244">MKVQSGSSLSFWNSVIAMKRALRSVWYFKRWQRAASTAVTDHEGPRNLLTMPLVIEAWSDPMKDAKELTPLLRSDDLEIYPIADCFTELLFNVKNGYSPTRNFILF</sequence>